<dbReference type="InterPro" id="IPR044537">
    <property type="entry name" value="Rip2-like"/>
</dbReference>
<dbReference type="InterPro" id="IPR052348">
    <property type="entry name" value="Metallopeptidase_M50B"/>
</dbReference>
<comment type="subcellular location">
    <subcellularLocation>
        <location evidence="2">Cell membrane</location>
        <topology evidence="2">Multi-pass membrane protein</topology>
    </subcellularLocation>
</comment>
<protein>
    <submittedName>
        <fullName evidence="15">Site-2 protease family protein</fullName>
    </submittedName>
</protein>
<keyword evidence="12 13" id="KW-0472">Membrane</keyword>
<evidence type="ECO:0000313" key="16">
    <source>
        <dbReference type="Proteomes" id="UP000287601"/>
    </source>
</evidence>
<keyword evidence="10 13" id="KW-1133">Transmembrane helix</keyword>
<evidence type="ECO:0000256" key="7">
    <source>
        <dbReference type="ARBA" id="ARBA00022723"/>
    </source>
</evidence>
<dbReference type="GO" id="GO:0008237">
    <property type="term" value="F:metallopeptidase activity"/>
    <property type="evidence" value="ECO:0007669"/>
    <property type="project" value="UniProtKB-KW"/>
</dbReference>
<evidence type="ECO:0000256" key="5">
    <source>
        <dbReference type="ARBA" id="ARBA00022670"/>
    </source>
</evidence>
<proteinExistence type="inferred from homology"/>
<dbReference type="KEGG" id="amij:EQM06_03985"/>
<keyword evidence="7" id="KW-0479">Metal-binding</keyword>
<evidence type="ECO:0000259" key="14">
    <source>
        <dbReference type="Pfam" id="PF02163"/>
    </source>
</evidence>
<dbReference type="PANTHER" id="PTHR35864:SF1">
    <property type="entry name" value="ZINC METALLOPROTEASE YWHC-RELATED"/>
    <property type="match status" value="1"/>
</dbReference>
<evidence type="ECO:0000256" key="13">
    <source>
        <dbReference type="SAM" id="Phobius"/>
    </source>
</evidence>
<dbReference type="CDD" id="cd06158">
    <property type="entry name" value="S2P-M50_like_1"/>
    <property type="match status" value="1"/>
</dbReference>
<evidence type="ECO:0000256" key="9">
    <source>
        <dbReference type="ARBA" id="ARBA00022833"/>
    </source>
</evidence>
<feature type="domain" description="Peptidase M50" evidence="14">
    <location>
        <begin position="42"/>
        <end position="211"/>
    </location>
</feature>
<dbReference type="PANTHER" id="PTHR35864">
    <property type="entry name" value="ZINC METALLOPROTEASE MJ0611-RELATED"/>
    <property type="match status" value="1"/>
</dbReference>
<dbReference type="OrthoDB" id="9800627at2"/>
<evidence type="ECO:0000256" key="8">
    <source>
        <dbReference type="ARBA" id="ARBA00022801"/>
    </source>
</evidence>
<feature type="transmembrane region" description="Helical" evidence="13">
    <location>
        <begin position="158"/>
        <end position="177"/>
    </location>
</feature>
<feature type="transmembrane region" description="Helical" evidence="13">
    <location>
        <begin position="121"/>
        <end position="146"/>
    </location>
</feature>
<keyword evidence="11" id="KW-0482">Metalloprotease</keyword>
<evidence type="ECO:0000256" key="4">
    <source>
        <dbReference type="ARBA" id="ARBA00022475"/>
    </source>
</evidence>
<sequence length="238" mass="26634">MKRFFNPTILVLILIMVVLSFTSGRFSNPLDWLMRMALSLPAIVIGLSFHEFGHAIAAYKLGDMTPKYQGRVTLNPMAHMDPFGFLCLLIAGFGWGVPVQIDPRNFKNPRRDELIVSVAGVAMNLLIAIAAAGILKLFYQFAASFIAMSYMGGIVQQILINIILINLVLMIFNLLPIPPLDGFGIITELFNLRNTEFYYKIYDKGFLILMVLIIFNITDLVLTPLVSLCYSGILGLFF</sequence>
<keyword evidence="9" id="KW-0862">Zinc</keyword>
<comment type="similarity">
    <text evidence="3">Belongs to the peptidase M50B family.</text>
</comment>
<dbReference type="GO" id="GO:0046872">
    <property type="term" value="F:metal ion binding"/>
    <property type="evidence" value="ECO:0007669"/>
    <property type="project" value="UniProtKB-KW"/>
</dbReference>
<keyword evidence="6 13" id="KW-0812">Transmembrane</keyword>
<comment type="cofactor">
    <cofactor evidence="1">
        <name>Zn(2+)</name>
        <dbReference type="ChEBI" id="CHEBI:29105"/>
    </cofactor>
</comment>
<feature type="transmembrane region" description="Helical" evidence="13">
    <location>
        <begin position="83"/>
        <end position="101"/>
    </location>
</feature>
<feature type="transmembrane region" description="Helical" evidence="13">
    <location>
        <begin position="206"/>
        <end position="237"/>
    </location>
</feature>
<evidence type="ECO:0000256" key="3">
    <source>
        <dbReference type="ARBA" id="ARBA00007931"/>
    </source>
</evidence>
<name>A0A410PU51_9FIRM</name>
<dbReference type="EMBL" id="CP035281">
    <property type="protein sequence ID" value="QAT42455.1"/>
    <property type="molecule type" value="Genomic_DNA"/>
</dbReference>
<gene>
    <name evidence="15" type="ORF">EQM06_03985</name>
</gene>
<evidence type="ECO:0000256" key="10">
    <source>
        <dbReference type="ARBA" id="ARBA00022989"/>
    </source>
</evidence>
<dbReference type="AlphaFoldDB" id="A0A410PU51"/>
<keyword evidence="8" id="KW-0378">Hydrolase</keyword>
<evidence type="ECO:0000256" key="1">
    <source>
        <dbReference type="ARBA" id="ARBA00001947"/>
    </source>
</evidence>
<evidence type="ECO:0000256" key="12">
    <source>
        <dbReference type="ARBA" id="ARBA00023136"/>
    </source>
</evidence>
<reference evidence="15 16" key="1">
    <citation type="submission" date="2019-01" db="EMBL/GenBank/DDBJ databases">
        <title>Draft genomes of a novel of Aminipila strains.</title>
        <authorList>
            <person name="Ma S."/>
        </authorList>
    </citation>
    <scope>NUCLEOTIDE SEQUENCE [LARGE SCALE GENOMIC DNA]</scope>
    <source>
        <strain evidence="16">JN-39</strain>
    </source>
</reference>
<feature type="transmembrane region" description="Helical" evidence="13">
    <location>
        <begin position="40"/>
        <end position="62"/>
    </location>
</feature>
<accession>A0A410PU51</accession>
<dbReference type="RefSeq" id="WP_128745105.1">
    <property type="nucleotide sequence ID" value="NZ_CP035281.1"/>
</dbReference>
<keyword evidence="16" id="KW-1185">Reference proteome</keyword>
<dbReference type="Pfam" id="PF02163">
    <property type="entry name" value="Peptidase_M50"/>
    <property type="match status" value="1"/>
</dbReference>
<organism evidence="15 16">
    <name type="scientific">Aminipila luticellarii</name>
    <dbReference type="NCBI Taxonomy" id="2507160"/>
    <lineage>
        <taxon>Bacteria</taxon>
        <taxon>Bacillati</taxon>
        <taxon>Bacillota</taxon>
        <taxon>Clostridia</taxon>
        <taxon>Peptostreptococcales</taxon>
        <taxon>Anaerovoracaceae</taxon>
        <taxon>Aminipila</taxon>
    </lineage>
</organism>
<evidence type="ECO:0000313" key="15">
    <source>
        <dbReference type="EMBL" id="QAT42455.1"/>
    </source>
</evidence>
<dbReference type="GO" id="GO:0005886">
    <property type="term" value="C:plasma membrane"/>
    <property type="evidence" value="ECO:0007669"/>
    <property type="project" value="UniProtKB-SubCell"/>
</dbReference>
<dbReference type="Proteomes" id="UP000287601">
    <property type="component" value="Chromosome"/>
</dbReference>
<keyword evidence="4" id="KW-1003">Cell membrane</keyword>
<dbReference type="InterPro" id="IPR008915">
    <property type="entry name" value="Peptidase_M50"/>
</dbReference>
<evidence type="ECO:0000256" key="11">
    <source>
        <dbReference type="ARBA" id="ARBA00023049"/>
    </source>
</evidence>
<evidence type="ECO:0000256" key="6">
    <source>
        <dbReference type="ARBA" id="ARBA00022692"/>
    </source>
</evidence>
<keyword evidence="5 15" id="KW-0645">Protease</keyword>
<evidence type="ECO:0000256" key="2">
    <source>
        <dbReference type="ARBA" id="ARBA00004651"/>
    </source>
</evidence>
<dbReference type="GO" id="GO:0006508">
    <property type="term" value="P:proteolysis"/>
    <property type="evidence" value="ECO:0007669"/>
    <property type="project" value="UniProtKB-KW"/>
</dbReference>